<dbReference type="InterPro" id="IPR007197">
    <property type="entry name" value="rSAM"/>
</dbReference>
<dbReference type="Gene3D" id="3.20.20.70">
    <property type="entry name" value="Aldolase class I"/>
    <property type="match status" value="1"/>
</dbReference>
<proteinExistence type="predicted"/>
<keyword evidence="1" id="KW-0949">S-adenosyl-L-methionine</keyword>
<comment type="caution">
    <text evidence="6">The sequence shown here is derived from an EMBL/GenBank/DDBJ whole genome shotgun (WGS) entry which is preliminary data.</text>
</comment>
<evidence type="ECO:0000256" key="4">
    <source>
        <dbReference type="ARBA" id="ARBA00023014"/>
    </source>
</evidence>
<dbReference type="Pfam" id="PF04055">
    <property type="entry name" value="Radical_SAM"/>
    <property type="match status" value="1"/>
</dbReference>
<keyword evidence="2" id="KW-0479">Metal-binding</keyword>
<dbReference type="EMBL" id="MEUB01000017">
    <property type="protein sequence ID" value="OGC23557.1"/>
    <property type="molecule type" value="Genomic_DNA"/>
</dbReference>
<gene>
    <name evidence="6" type="ORF">A2310_03070</name>
</gene>
<dbReference type="InterPro" id="IPR058240">
    <property type="entry name" value="rSAM_sf"/>
</dbReference>
<dbReference type="InterPro" id="IPR013785">
    <property type="entry name" value="Aldolase_TIM"/>
</dbReference>
<dbReference type="AlphaFoldDB" id="A0A1F4STA2"/>
<keyword evidence="4" id="KW-0411">Iron-sulfur</keyword>
<protein>
    <recommendedName>
        <fullName evidence="5">Radical SAM core domain-containing protein</fullName>
    </recommendedName>
</protein>
<evidence type="ECO:0000259" key="5">
    <source>
        <dbReference type="Pfam" id="PF04055"/>
    </source>
</evidence>
<dbReference type="GO" id="GO:0046872">
    <property type="term" value="F:metal ion binding"/>
    <property type="evidence" value="ECO:0007669"/>
    <property type="project" value="UniProtKB-KW"/>
</dbReference>
<reference evidence="6 7" key="1">
    <citation type="journal article" date="2016" name="Nat. Commun.">
        <title>Thousands of microbial genomes shed light on interconnected biogeochemical processes in an aquifer system.</title>
        <authorList>
            <person name="Anantharaman K."/>
            <person name="Brown C.T."/>
            <person name="Hug L.A."/>
            <person name="Sharon I."/>
            <person name="Castelle C.J."/>
            <person name="Probst A.J."/>
            <person name="Thomas B.C."/>
            <person name="Singh A."/>
            <person name="Wilkins M.J."/>
            <person name="Karaoz U."/>
            <person name="Brodie E.L."/>
            <person name="Williams K.H."/>
            <person name="Hubbard S.S."/>
            <person name="Banfield J.F."/>
        </authorList>
    </citation>
    <scope>NUCLEOTIDE SEQUENCE [LARGE SCALE GENOMIC DNA]</scope>
</reference>
<dbReference type="SFLD" id="SFLDG01067">
    <property type="entry name" value="SPASM/twitch_domain_containing"/>
    <property type="match status" value="1"/>
</dbReference>
<dbReference type="Proteomes" id="UP000178417">
    <property type="component" value="Unassembled WGS sequence"/>
</dbReference>
<evidence type="ECO:0000313" key="7">
    <source>
        <dbReference type="Proteomes" id="UP000178417"/>
    </source>
</evidence>
<dbReference type="GO" id="GO:0003824">
    <property type="term" value="F:catalytic activity"/>
    <property type="evidence" value="ECO:0007669"/>
    <property type="project" value="InterPro"/>
</dbReference>
<evidence type="ECO:0000256" key="2">
    <source>
        <dbReference type="ARBA" id="ARBA00022723"/>
    </source>
</evidence>
<dbReference type="CDD" id="cd01335">
    <property type="entry name" value="Radical_SAM"/>
    <property type="match status" value="1"/>
</dbReference>
<evidence type="ECO:0000313" key="6">
    <source>
        <dbReference type="EMBL" id="OGC23557.1"/>
    </source>
</evidence>
<dbReference type="PANTHER" id="PTHR11228:SF7">
    <property type="entry name" value="PQQA PEPTIDE CYCLASE"/>
    <property type="match status" value="1"/>
</dbReference>
<organism evidence="6 7">
    <name type="scientific">candidate division WOR-1 bacterium RIFOXYB2_FULL_37_13</name>
    <dbReference type="NCBI Taxonomy" id="1802579"/>
    <lineage>
        <taxon>Bacteria</taxon>
        <taxon>Bacillati</taxon>
        <taxon>Saganbacteria</taxon>
    </lineage>
</organism>
<sequence>MTTNPILFQSQWTRKGKYTVQIISAGNRPNGFTGRILVGNQEVSSNDNSAYLKQISNCPDISSLQVFIDSANIAGQHVISPKEAAQLIPDEIKRAFPASSFVDGIEYFLIQHGVQPDLPSFPAWVNDFARSMQVIDGKYDEIFPPTFEFVPTLNCIFRCTECSYRTPKELLGIWERNIFNPDFHMSIDTMNGLLSRLKEHGANNILFTGGGEPLLNAGTPSAMRFAQDSLGLNVALYTNGSLLTKKKAGEILSARPVFVRVSINAGQKDVYDLHHVPLDKGINYFSKTQNGIAFLAREKERLGSKAVLGISYLVNPDNSQDVLNGARLIASLAQRYKGMINYMRFTPSVNYFGLQQHPKDFFEGIVTRLEGEAVPMLEDAGVSARIYYHRFEGLYEPREYTRCLASGWYGEIGPGGVLYHCCEKLFNSSFSFGSLLQAPLKELWGGEERKRVLDFATHAVKGETDSPCPPVCKPHELNKIFAMIERLRAEGKIDQVKTWLEQIHKIIKAFPQAYKPGQLDGFQS</sequence>
<dbReference type="InterPro" id="IPR050377">
    <property type="entry name" value="Radical_SAM_PqqE_MftC-like"/>
</dbReference>
<keyword evidence="3" id="KW-0408">Iron</keyword>
<dbReference type="GO" id="GO:0051536">
    <property type="term" value="F:iron-sulfur cluster binding"/>
    <property type="evidence" value="ECO:0007669"/>
    <property type="project" value="UniProtKB-KW"/>
</dbReference>
<evidence type="ECO:0000256" key="3">
    <source>
        <dbReference type="ARBA" id="ARBA00023004"/>
    </source>
</evidence>
<dbReference type="SUPFAM" id="SSF102114">
    <property type="entry name" value="Radical SAM enzymes"/>
    <property type="match status" value="1"/>
</dbReference>
<dbReference type="SFLD" id="SFLDS00029">
    <property type="entry name" value="Radical_SAM"/>
    <property type="match status" value="1"/>
</dbReference>
<evidence type="ECO:0000256" key="1">
    <source>
        <dbReference type="ARBA" id="ARBA00022691"/>
    </source>
</evidence>
<feature type="domain" description="Radical SAM core" evidence="5">
    <location>
        <begin position="150"/>
        <end position="274"/>
    </location>
</feature>
<accession>A0A1F4STA2</accession>
<name>A0A1F4STA2_UNCSA</name>
<dbReference type="STRING" id="1802579.A2310_03070"/>
<dbReference type="PANTHER" id="PTHR11228">
    <property type="entry name" value="RADICAL SAM DOMAIN PROTEIN"/>
    <property type="match status" value="1"/>
</dbReference>